<organism evidence="2 3">
    <name type="scientific">Trichophyton tonsurans (strain CBS 112818)</name>
    <name type="common">Scalp ringworm fungus</name>
    <dbReference type="NCBI Taxonomy" id="647933"/>
    <lineage>
        <taxon>Eukaryota</taxon>
        <taxon>Fungi</taxon>
        <taxon>Dikarya</taxon>
        <taxon>Ascomycota</taxon>
        <taxon>Pezizomycotina</taxon>
        <taxon>Eurotiomycetes</taxon>
        <taxon>Eurotiomycetidae</taxon>
        <taxon>Onygenales</taxon>
        <taxon>Arthrodermataceae</taxon>
        <taxon>Trichophyton</taxon>
    </lineage>
</organism>
<dbReference type="AlphaFoldDB" id="F2S994"/>
<dbReference type="Proteomes" id="UP000009172">
    <property type="component" value="Unassembled WGS sequence"/>
</dbReference>
<dbReference type="HOGENOM" id="CLU_2252010_0_0_1"/>
<keyword evidence="1" id="KW-0812">Transmembrane</keyword>
<dbReference type="EMBL" id="GG698532">
    <property type="protein sequence ID" value="EGE00144.1"/>
    <property type="molecule type" value="Genomic_DNA"/>
</dbReference>
<feature type="transmembrane region" description="Helical" evidence="1">
    <location>
        <begin position="45"/>
        <end position="71"/>
    </location>
</feature>
<reference evidence="3" key="1">
    <citation type="journal article" date="2012" name="MBio">
        <title>Comparative genome analysis of Trichophyton rubrum and related dermatophytes reveals candidate genes involved in infection.</title>
        <authorList>
            <person name="Martinez D.A."/>
            <person name="Oliver B.G."/>
            <person name="Graeser Y."/>
            <person name="Goldberg J.M."/>
            <person name="Li W."/>
            <person name="Martinez-Rossi N.M."/>
            <person name="Monod M."/>
            <person name="Shelest E."/>
            <person name="Barton R.C."/>
            <person name="Birch E."/>
            <person name="Brakhage A.A."/>
            <person name="Chen Z."/>
            <person name="Gurr S.J."/>
            <person name="Heiman D."/>
            <person name="Heitman J."/>
            <person name="Kosti I."/>
            <person name="Rossi A."/>
            <person name="Saif S."/>
            <person name="Samalova M."/>
            <person name="Saunders C.W."/>
            <person name="Shea T."/>
            <person name="Summerbell R.C."/>
            <person name="Xu J."/>
            <person name="Young S."/>
            <person name="Zeng Q."/>
            <person name="Birren B.W."/>
            <person name="Cuomo C.A."/>
            <person name="White T.C."/>
        </authorList>
    </citation>
    <scope>NUCLEOTIDE SEQUENCE [LARGE SCALE GENOMIC DNA]</scope>
    <source>
        <strain evidence="3">CBS 112818</strain>
    </source>
</reference>
<keyword evidence="3" id="KW-1185">Reference proteome</keyword>
<evidence type="ECO:0000313" key="2">
    <source>
        <dbReference type="EMBL" id="EGE00144.1"/>
    </source>
</evidence>
<name>F2S994_TRIT1</name>
<keyword evidence="1" id="KW-0472">Membrane</keyword>
<evidence type="ECO:0000256" key="1">
    <source>
        <dbReference type="SAM" id="Phobius"/>
    </source>
</evidence>
<keyword evidence="1" id="KW-1133">Transmembrane helix</keyword>
<gene>
    <name evidence="2" type="ORF">TESG_07465</name>
</gene>
<accession>F2S994</accession>
<protein>
    <submittedName>
        <fullName evidence="2">Uncharacterized protein</fullName>
    </submittedName>
</protein>
<sequence length="104" mass="11327">MGEEYQQTTGRRSSNLKLDSSDLTSHILTLESCMDSYFVTKKAEAIIIIIIIINSVVVVVAAAAAVSIPALDPLLSPCGRLAEIRSQPASTTALITRPEEERYY</sequence>
<proteinExistence type="predicted"/>
<evidence type="ECO:0000313" key="3">
    <source>
        <dbReference type="Proteomes" id="UP000009172"/>
    </source>
</evidence>